<evidence type="ECO:0000256" key="1">
    <source>
        <dbReference type="SAM" id="MobiDB-lite"/>
    </source>
</evidence>
<evidence type="ECO:0000313" key="3">
    <source>
        <dbReference type="Proteomes" id="UP001153269"/>
    </source>
</evidence>
<sequence length="188" mass="20620">MAVDSRRQYIERFTTLFYKGLARSRLRSAAATGCLIVRGGSRVPLLLSTATQLIAFIGCPGPKTPPLIQPWSGHLRGSGDNLSLRTEPEDPTLPSDHITGSVQQRPSHLPAFLPFHRHHNAASGTLALILIFHGHLPCNGGGWKRQSRRNSARRRWKKSGETKSGEPGNLSWRQKEGGIHTEPAPPST</sequence>
<organism evidence="2 3">
    <name type="scientific">Pleuronectes platessa</name>
    <name type="common">European plaice</name>
    <dbReference type="NCBI Taxonomy" id="8262"/>
    <lineage>
        <taxon>Eukaryota</taxon>
        <taxon>Metazoa</taxon>
        <taxon>Chordata</taxon>
        <taxon>Craniata</taxon>
        <taxon>Vertebrata</taxon>
        <taxon>Euteleostomi</taxon>
        <taxon>Actinopterygii</taxon>
        <taxon>Neopterygii</taxon>
        <taxon>Teleostei</taxon>
        <taxon>Neoteleostei</taxon>
        <taxon>Acanthomorphata</taxon>
        <taxon>Carangaria</taxon>
        <taxon>Pleuronectiformes</taxon>
        <taxon>Pleuronectoidei</taxon>
        <taxon>Pleuronectidae</taxon>
        <taxon>Pleuronectes</taxon>
    </lineage>
</organism>
<dbReference type="AlphaFoldDB" id="A0A9N7U8B0"/>
<dbReference type="Proteomes" id="UP001153269">
    <property type="component" value="Unassembled WGS sequence"/>
</dbReference>
<accession>A0A9N7U8B0</accession>
<feature type="region of interest" description="Disordered" evidence="1">
    <location>
        <begin position="78"/>
        <end position="104"/>
    </location>
</feature>
<name>A0A9N7U8B0_PLEPL</name>
<gene>
    <name evidence="2" type="ORF">PLEPLA_LOCUS14937</name>
</gene>
<comment type="caution">
    <text evidence="2">The sequence shown here is derived from an EMBL/GenBank/DDBJ whole genome shotgun (WGS) entry which is preliminary data.</text>
</comment>
<dbReference type="EMBL" id="CADEAL010000935">
    <property type="protein sequence ID" value="CAB1426999.1"/>
    <property type="molecule type" value="Genomic_DNA"/>
</dbReference>
<evidence type="ECO:0000313" key="2">
    <source>
        <dbReference type="EMBL" id="CAB1426999.1"/>
    </source>
</evidence>
<feature type="compositionally biased region" description="Basic residues" evidence="1">
    <location>
        <begin position="145"/>
        <end position="157"/>
    </location>
</feature>
<reference evidence="2" key="1">
    <citation type="submission" date="2020-03" db="EMBL/GenBank/DDBJ databases">
        <authorList>
            <person name="Weist P."/>
        </authorList>
    </citation>
    <scope>NUCLEOTIDE SEQUENCE</scope>
</reference>
<proteinExistence type="predicted"/>
<feature type="region of interest" description="Disordered" evidence="1">
    <location>
        <begin position="141"/>
        <end position="188"/>
    </location>
</feature>
<protein>
    <submittedName>
        <fullName evidence="2">Uncharacterized protein</fullName>
    </submittedName>
</protein>
<keyword evidence="3" id="KW-1185">Reference proteome</keyword>